<dbReference type="InterPro" id="IPR032710">
    <property type="entry name" value="NTF2-like_dom_sf"/>
</dbReference>
<name>A0ABS5G670_9BRAD</name>
<comment type="caution">
    <text evidence="2">The sequence shown here is derived from an EMBL/GenBank/DDBJ whole genome shotgun (WGS) entry which is preliminary data.</text>
</comment>
<sequence length="146" mass="16669">MTEHSLWRLSHALHRAINERHFDPLAELIDDDIDWAIYGPIDMFPFLGARLGKEAVLDAIRQIADHVRIRKLERETLMLGDSTAATMVRCAMTTQHSDKPITTRLAQFLQFRAGKLARLRILIDTFDLVEQTLGHPIDLPRIGSFA</sequence>
<dbReference type="Pfam" id="PF12680">
    <property type="entry name" value="SnoaL_2"/>
    <property type="match status" value="1"/>
</dbReference>
<dbReference type="RefSeq" id="WP_012042013.1">
    <property type="nucleotide sequence ID" value="NZ_JABFDP010000022.1"/>
</dbReference>
<evidence type="ECO:0000313" key="2">
    <source>
        <dbReference type="EMBL" id="MBR1136646.1"/>
    </source>
</evidence>
<feature type="domain" description="SnoaL-like" evidence="1">
    <location>
        <begin position="12"/>
        <end position="118"/>
    </location>
</feature>
<dbReference type="Proteomes" id="UP001314635">
    <property type="component" value="Unassembled WGS sequence"/>
</dbReference>
<evidence type="ECO:0000313" key="3">
    <source>
        <dbReference type="Proteomes" id="UP001314635"/>
    </source>
</evidence>
<evidence type="ECO:0000259" key="1">
    <source>
        <dbReference type="Pfam" id="PF12680"/>
    </source>
</evidence>
<proteinExistence type="predicted"/>
<reference evidence="3" key="1">
    <citation type="journal article" date="2021" name="ISME J.">
        <title>Evolutionary origin and ecological implication of a unique nif island in free-living Bradyrhizobium lineages.</title>
        <authorList>
            <person name="Tao J."/>
        </authorList>
    </citation>
    <scope>NUCLEOTIDE SEQUENCE [LARGE SCALE GENOMIC DNA]</scope>
    <source>
        <strain evidence="3">SZCCT0094</strain>
    </source>
</reference>
<dbReference type="SUPFAM" id="SSF54427">
    <property type="entry name" value="NTF2-like"/>
    <property type="match status" value="1"/>
</dbReference>
<keyword evidence="3" id="KW-1185">Reference proteome</keyword>
<dbReference type="Gene3D" id="3.10.450.50">
    <property type="match status" value="1"/>
</dbReference>
<protein>
    <submittedName>
        <fullName evidence="2">Nuclear transport factor 2 family protein</fullName>
    </submittedName>
</protein>
<accession>A0ABS5G670</accession>
<organism evidence="2 3">
    <name type="scientific">Bradyrhizobium denitrificans</name>
    <dbReference type="NCBI Taxonomy" id="2734912"/>
    <lineage>
        <taxon>Bacteria</taxon>
        <taxon>Pseudomonadati</taxon>
        <taxon>Pseudomonadota</taxon>
        <taxon>Alphaproteobacteria</taxon>
        <taxon>Hyphomicrobiales</taxon>
        <taxon>Nitrobacteraceae</taxon>
        <taxon>Bradyrhizobium</taxon>
    </lineage>
</organism>
<dbReference type="EMBL" id="JAFCLK010000010">
    <property type="protein sequence ID" value="MBR1136646.1"/>
    <property type="molecule type" value="Genomic_DNA"/>
</dbReference>
<dbReference type="InterPro" id="IPR037401">
    <property type="entry name" value="SnoaL-like"/>
</dbReference>
<gene>
    <name evidence="2" type="ORF">JQ619_12785</name>
</gene>